<organism evidence="7 8">
    <name type="scientific">Rhodococcus tukisamuensis</name>
    <dbReference type="NCBI Taxonomy" id="168276"/>
    <lineage>
        <taxon>Bacteria</taxon>
        <taxon>Bacillati</taxon>
        <taxon>Actinomycetota</taxon>
        <taxon>Actinomycetes</taxon>
        <taxon>Mycobacteriales</taxon>
        <taxon>Nocardiaceae</taxon>
        <taxon>Rhodococcus</taxon>
    </lineage>
</organism>
<proteinExistence type="inferred from homology"/>
<evidence type="ECO:0000256" key="1">
    <source>
        <dbReference type="ARBA" id="ARBA00003907"/>
    </source>
</evidence>
<sequence length="266" mass="27938">MSAAARAAHTVVDDVPHAFADPVARTLCEAVGSSPLGYQLAQPKAPILASARLSATIRSDFTARSLREAGAGQYVVLGSGLDTSAHYVTPDCATWLVDQPGVLAWRQALFAAAGVSDVGRYVPFDLGEVGIVSALERAGLDTSKPVFFSWLGVTMYLEESAIRGVLGELSAVPSGSGLVLDHFLPPGCRDGAAREYTLAVGEALGKGGEPWLCTPDSATVTRWLTGSGWDVESSLAEADAAPIGFWDRNDALRPMSLVQLVHAKRT</sequence>
<evidence type="ECO:0000256" key="5">
    <source>
        <dbReference type="ARBA" id="ARBA00022691"/>
    </source>
</evidence>
<dbReference type="EC" id="2.1.1.-" evidence="6"/>
<dbReference type="PANTHER" id="PTHR43619">
    <property type="entry name" value="S-ADENOSYL-L-METHIONINE-DEPENDENT METHYLTRANSFERASE YKTD-RELATED"/>
    <property type="match status" value="1"/>
</dbReference>
<evidence type="ECO:0000256" key="3">
    <source>
        <dbReference type="ARBA" id="ARBA00022603"/>
    </source>
</evidence>
<comment type="function">
    <text evidence="1 6">Exhibits S-adenosyl-L-methionine-dependent methyltransferase activity.</text>
</comment>
<dbReference type="AlphaFoldDB" id="A0A1G6T4S9"/>
<dbReference type="Proteomes" id="UP000199417">
    <property type="component" value="Unassembled WGS sequence"/>
</dbReference>
<keyword evidence="8" id="KW-1185">Reference proteome</keyword>
<dbReference type="EMBL" id="FNAB01000003">
    <property type="protein sequence ID" value="SDD23477.1"/>
    <property type="molecule type" value="Genomic_DNA"/>
</dbReference>
<reference evidence="7 8" key="1">
    <citation type="submission" date="2016-10" db="EMBL/GenBank/DDBJ databases">
        <authorList>
            <person name="de Groot N.N."/>
        </authorList>
    </citation>
    <scope>NUCLEOTIDE SEQUENCE [LARGE SCALE GENOMIC DNA]</scope>
    <source>
        <strain evidence="7 8">JCM 11308</strain>
    </source>
</reference>
<dbReference type="NCBIfam" id="TIGR00027">
    <property type="entry name" value="mthyl_TIGR00027"/>
    <property type="match status" value="1"/>
</dbReference>
<dbReference type="PANTHER" id="PTHR43619:SF2">
    <property type="entry name" value="S-ADENOSYL-L-METHIONINE-DEPENDENT METHYLTRANSFERASES SUPERFAMILY PROTEIN"/>
    <property type="match status" value="1"/>
</dbReference>
<dbReference type="SUPFAM" id="SSF53335">
    <property type="entry name" value="S-adenosyl-L-methionine-dependent methyltransferases"/>
    <property type="match status" value="1"/>
</dbReference>
<evidence type="ECO:0000313" key="7">
    <source>
        <dbReference type="EMBL" id="SDD23477.1"/>
    </source>
</evidence>
<evidence type="ECO:0000256" key="6">
    <source>
        <dbReference type="RuleBase" id="RU362030"/>
    </source>
</evidence>
<accession>A0A1G6T4S9</accession>
<evidence type="ECO:0000256" key="2">
    <source>
        <dbReference type="ARBA" id="ARBA00008138"/>
    </source>
</evidence>
<evidence type="ECO:0000256" key="4">
    <source>
        <dbReference type="ARBA" id="ARBA00022679"/>
    </source>
</evidence>
<dbReference type="InterPro" id="IPR011610">
    <property type="entry name" value="SAM_mthyl_Trfase_ML2640-like"/>
</dbReference>
<dbReference type="InterPro" id="IPR029063">
    <property type="entry name" value="SAM-dependent_MTases_sf"/>
</dbReference>
<keyword evidence="4 7" id="KW-0808">Transferase</keyword>
<dbReference type="InterPro" id="IPR007213">
    <property type="entry name" value="Ppm1/Ppm2/Tcmp"/>
</dbReference>
<evidence type="ECO:0000313" key="8">
    <source>
        <dbReference type="Proteomes" id="UP000199417"/>
    </source>
</evidence>
<dbReference type="Gene3D" id="3.40.50.150">
    <property type="entry name" value="Vaccinia Virus protein VP39"/>
    <property type="match status" value="1"/>
</dbReference>
<dbReference type="Pfam" id="PF04072">
    <property type="entry name" value="LCM"/>
    <property type="match status" value="1"/>
</dbReference>
<dbReference type="GO" id="GO:0032259">
    <property type="term" value="P:methylation"/>
    <property type="evidence" value="ECO:0007669"/>
    <property type="project" value="UniProtKB-KW"/>
</dbReference>
<protein>
    <recommendedName>
        <fullName evidence="6">S-adenosyl-L-methionine-dependent methyltransferase</fullName>
        <ecNumber evidence="6">2.1.1.-</ecNumber>
    </recommendedName>
</protein>
<keyword evidence="3 6" id="KW-0489">Methyltransferase</keyword>
<comment type="similarity">
    <text evidence="2 6">Belongs to the UPF0677 family.</text>
</comment>
<gene>
    <name evidence="7" type="ORF">SAMN05444580_103378</name>
</gene>
<dbReference type="STRING" id="168276.SAMN05444580_103378"/>
<keyword evidence="5 6" id="KW-0949">S-adenosyl-L-methionine</keyword>
<dbReference type="GO" id="GO:0008168">
    <property type="term" value="F:methyltransferase activity"/>
    <property type="evidence" value="ECO:0007669"/>
    <property type="project" value="UniProtKB-UniRule"/>
</dbReference>
<name>A0A1G6T4S9_9NOCA</name>